<evidence type="ECO:0000313" key="1">
    <source>
        <dbReference type="EMBL" id="MBB4688061.1"/>
    </source>
</evidence>
<protein>
    <submittedName>
        <fullName evidence="1">Putative lipoprotein with Yx(FWY)xxD motif</fullName>
    </submittedName>
</protein>
<comment type="caution">
    <text evidence="1">The sequence shown here is derived from an EMBL/GenBank/DDBJ whole genome shotgun (WGS) entry which is preliminary data.</text>
</comment>
<dbReference type="PANTHER" id="PTHR39335:SF1">
    <property type="entry name" value="BLL4220 PROTEIN"/>
    <property type="match status" value="1"/>
</dbReference>
<evidence type="ECO:0000313" key="2">
    <source>
        <dbReference type="Proteomes" id="UP000581769"/>
    </source>
</evidence>
<keyword evidence="1" id="KW-0449">Lipoprotein</keyword>
<dbReference type="Proteomes" id="UP000581769">
    <property type="component" value="Unassembled WGS sequence"/>
</dbReference>
<keyword evidence="2" id="KW-1185">Reference proteome</keyword>
<dbReference type="InterPro" id="IPR005297">
    <property type="entry name" value="Lipoprotein_repeat"/>
</dbReference>
<reference evidence="1 2" key="1">
    <citation type="submission" date="2020-08" db="EMBL/GenBank/DDBJ databases">
        <title>Sequencing the genomes of 1000 actinobacteria strains.</title>
        <authorList>
            <person name="Klenk H.-P."/>
        </authorList>
    </citation>
    <scope>NUCLEOTIDE SEQUENCE [LARGE SCALE GENOMIC DNA]</scope>
    <source>
        <strain evidence="1 2">DSM 45859</strain>
    </source>
</reference>
<accession>A0A840IYW9</accession>
<proteinExistence type="predicted"/>
<dbReference type="Pfam" id="PF03640">
    <property type="entry name" value="Lipoprotein_15"/>
    <property type="match status" value="2"/>
</dbReference>
<dbReference type="EMBL" id="JACHMG010000001">
    <property type="protein sequence ID" value="MBB4688061.1"/>
    <property type="molecule type" value="Genomic_DNA"/>
</dbReference>
<sequence>MNSTENTRRGSRKRVTLIAGAAVVVAAAVGITVAVTSADGPPVDNGTAALAVQQIDAVGPVLVDQAGRALYYFETDEPGVVTCTGGCATKWPPLTLPAGQETPELGDGVDAKLVGHTEAENGAQVVTYQGLPLYRYSSDNPGEAGGHEKDQNGGLWWAVTKEGNHAS</sequence>
<dbReference type="AlphaFoldDB" id="A0A840IYW9"/>
<gene>
    <name evidence="1" type="ORF">BJY18_005546</name>
</gene>
<dbReference type="PANTHER" id="PTHR39335">
    <property type="entry name" value="BLL4220 PROTEIN"/>
    <property type="match status" value="1"/>
</dbReference>
<dbReference type="GO" id="GO:0043448">
    <property type="term" value="P:alkane catabolic process"/>
    <property type="evidence" value="ECO:0007669"/>
    <property type="project" value="TreeGrafter"/>
</dbReference>
<organism evidence="1 2">
    <name type="scientific">Amycolatopsis jiangsuensis</name>
    <dbReference type="NCBI Taxonomy" id="1181879"/>
    <lineage>
        <taxon>Bacteria</taxon>
        <taxon>Bacillati</taxon>
        <taxon>Actinomycetota</taxon>
        <taxon>Actinomycetes</taxon>
        <taxon>Pseudonocardiales</taxon>
        <taxon>Pseudonocardiaceae</taxon>
        <taxon>Amycolatopsis</taxon>
    </lineage>
</organism>
<dbReference type="RefSeq" id="WP_184782812.1">
    <property type="nucleotide sequence ID" value="NZ_JACHMG010000001.1"/>
</dbReference>
<name>A0A840IYW9_9PSEU</name>